<dbReference type="InterPro" id="IPR006369">
    <property type="entry name" value="Protohaem_IX_farnesylTrfase"/>
</dbReference>
<dbReference type="RefSeq" id="WP_092048056.1">
    <property type="nucleotide sequence ID" value="NZ_FOQD01000003.1"/>
</dbReference>
<comment type="similarity">
    <text evidence="9">Belongs to the UbiA prenyltransferase family. Protoheme IX farnesyltransferase subfamily.</text>
</comment>
<dbReference type="InterPro" id="IPR000537">
    <property type="entry name" value="UbiA_prenyltransferase"/>
</dbReference>
<dbReference type="PANTHER" id="PTHR43448:SF2">
    <property type="entry name" value="PROTOHEME IX FARNESYLTRANSFERASE, MITOCHONDRIAL"/>
    <property type="match status" value="1"/>
</dbReference>
<dbReference type="GO" id="GO:0008495">
    <property type="term" value="F:protoheme IX farnesyltransferase activity"/>
    <property type="evidence" value="ECO:0007669"/>
    <property type="project" value="UniProtKB-UniRule"/>
</dbReference>
<dbReference type="Proteomes" id="UP000199518">
    <property type="component" value="Unassembled WGS sequence"/>
</dbReference>
<feature type="transmembrane region" description="Helical" evidence="9">
    <location>
        <begin position="68"/>
        <end position="89"/>
    </location>
</feature>
<keyword evidence="4 9" id="KW-0812">Transmembrane</keyword>
<keyword evidence="11" id="KW-1185">Reference proteome</keyword>
<evidence type="ECO:0000256" key="4">
    <source>
        <dbReference type="ARBA" id="ARBA00022692"/>
    </source>
</evidence>
<keyword evidence="5 9" id="KW-1133">Transmembrane helix</keyword>
<evidence type="ECO:0000313" key="11">
    <source>
        <dbReference type="Proteomes" id="UP000199518"/>
    </source>
</evidence>
<dbReference type="STRING" id="1576369.SAMN05421753_10318"/>
<feature type="transmembrane region" description="Helical" evidence="9">
    <location>
        <begin position="43"/>
        <end position="62"/>
    </location>
</feature>
<evidence type="ECO:0000256" key="2">
    <source>
        <dbReference type="ARBA" id="ARBA00022475"/>
    </source>
</evidence>
<feature type="transmembrane region" description="Helical" evidence="9">
    <location>
        <begin position="163"/>
        <end position="182"/>
    </location>
</feature>
<keyword evidence="7 9" id="KW-0472">Membrane</keyword>
<protein>
    <recommendedName>
        <fullName evidence="9">Protoheme IX farnesyltransferase</fullName>
        <ecNumber evidence="9">2.5.1.141</ecNumber>
    </recommendedName>
    <alternativeName>
        <fullName evidence="9">Heme B farnesyltransferase</fullName>
    </alternativeName>
    <alternativeName>
        <fullName evidence="9">Heme O synthase</fullName>
    </alternativeName>
</protein>
<dbReference type="AlphaFoldDB" id="A0A1I3CYK5"/>
<dbReference type="GO" id="GO:0048034">
    <property type="term" value="P:heme O biosynthetic process"/>
    <property type="evidence" value="ECO:0007669"/>
    <property type="project" value="UniProtKB-UniRule"/>
</dbReference>
<dbReference type="GO" id="GO:0005886">
    <property type="term" value="C:plasma membrane"/>
    <property type="evidence" value="ECO:0007669"/>
    <property type="project" value="UniProtKB-SubCell"/>
</dbReference>
<name>A0A1I3CYK5_9PLAN</name>
<dbReference type="GO" id="GO:0006784">
    <property type="term" value="P:heme A biosynthetic process"/>
    <property type="evidence" value="ECO:0007669"/>
    <property type="project" value="TreeGrafter"/>
</dbReference>
<evidence type="ECO:0000256" key="9">
    <source>
        <dbReference type="HAMAP-Rule" id="MF_00154"/>
    </source>
</evidence>
<reference evidence="11" key="1">
    <citation type="submission" date="2016-10" db="EMBL/GenBank/DDBJ databases">
        <authorList>
            <person name="Varghese N."/>
            <person name="Submissions S."/>
        </authorList>
    </citation>
    <scope>NUCLEOTIDE SEQUENCE [LARGE SCALE GENOMIC DNA]</scope>
    <source>
        <strain evidence="11">DSM 26348</strain>
    </source>
</reference>
<evidence type="ECO:0000256" key="8">
    <source>
        <dbReference type="ARBA" id="ARBA00047690"/>
    </source>
</evidence>
<feature type="transmembrane region" description="Helical" evidence="9">
    <location>
        <begin position="232"/>
        <end position="254"/>
    </location>
</feature>
<evidence type="ECO:0000256" key="5">
    <source>
        <dbReference type="ARBA" id="ARBA00022989"/>
    </source>
</evidence>
<keyword evidence="3 9" id="KW-0808">Transferase</keyword>
<dbReference type="NCBIfam" id="TIGR01473">
    <property type="entry name" value="cyoE_ctaB"/>
    <property type="match status" value="1"/>
</dbReference>
<dbReference type="OrthoDB" id="9814417at2"/>
<evidence type="ECO:0000256" key="1">
    <source>
        <dbReference type="ARBA" id="ARBA00004141"/>
    </source>
</evidence>
<comment type="subcellular location">
    <subcellularLocation>
        <location evidence="9">Cell membrane</location>
        <topology evidence="9">Multi-pass membrane protein</topology>
    </subcellularLocation>
    <subcellularLocation>
        <location evidence="1">Membrane</location>
        <topology evidence="1">Multi-pass membrane protein</topology>
    </subcellularLocation>
</comment>
<evidence type="ECO:0000313" key="10">
    <source>
        <dbReference type="EMBL" id="SFH79572.1"/>
    </source>
</evidence>
<organism evidence="10 11">
    <name type="scientific">Planctomicrobium piriforme</name>
    <dbReference type="NCBI Taxonomy" id="1576369"/>
    <lineage>
        <taxon>Bacteria</taxon>
        <taxon>Pseudomonadati</taxon>
        <taxon>Planctomycetota</taxon>
        <taxon>Planctomycetia</taxon>
        <taxon>Planctomycetales</taxon>
        <taxon>Planctomycetaceae</taxon>
        <taxon>Planctomicrobium</taxon>
    </lineage>
</organism>
<proteinExistence type="inferred from homology"/>
<feature type="transmembrane region" description="Helical" evidence="9">
    <location>
        <begin position="110"/>
        <end position="131"/>
    </location>
</feature>
<sequence length="315" mass="34314">MNSLVTPLPRTTTADSAEAIDCVVPAARAGRLSAYFQLAKPRIALMVLLTVTVGYVIGSRGVWQPWPLLHACFGILLAVVASSSLNQLIERKTDARMPRTKSRPLPSARLSAFEVLVFALFCGVVSVVYLYFTVNPITAWLTLATIVLYALCYTPLKRYTSLCTVIGAVPGALPPVLGWAASGAPLDLGAFSLFAIMFVWQFPHFLAIAWLYRDQYEQAGLRMLPAEGRPGITGAISSGYALVLIPISLMPAQLGLTGDAYALVALVLGILYAWSAVLFQRSETRRCARRVLWTSLVYLPAILIALTLDHIRLMN</sequence>
<dbReference type="Gene3D" id="1.10.357.140">
    <property type="entry name" value="UbiA prenyltransferase"/>
    <property type="match status" value="1"/>
</dbReference>
<dbReference type="HAMAP" id="MF_00154">
    <property type="entry name" value="CyoE_CtaB"/>
    <property type="match status" value="1"/>
</dbReference>
<comment type="catalytic activity">
    <reaction evidence="8 9">
        <text>heme b + (2E,6E)-farnesyl diphosphate + H2O = Fe(II)-heme o + diphosphate</text>
        <dbReference type="Rhea" id="RHEA:28070"/>
        <dbReference type="ChEBI" id="CHEBI:15377"/>
        <dbReference type="ChEBI" id="CHEBI:33019"/>
        <dbReference type="ChEBI" id="CHEBI:60344"/>
        <dbReference type="ChEBI" id="CHEBI:60530"/>
        <dbReference type="ChEBI" id="CHEBI:175763"/>
        <dbReference type="EC" id="2.5.1.141"/>
    </reaction>
</comment>
<gene>
    <name evidence="9" type="primary">ctaB</name>
    <name evidence="10" type="ORF">SAMN05421753_10318</name>
</gene>
<dbReference type="CDD" id="cd13957">
    <property type="entry name" value="PT_UbiA_Cox10"/>
    <property type="match status" value="1"/>
</dbReference>
<keyword evidence="2 9" id="KW-1003">Cell membrane</keyword>
<keyword evidence="6 9" id="KW-0350">Heme biosynthesis</keyword>
<evidence type="ECO:0000256" key="7">
    <source>
        <dbReference type="ARBA" id="ARBA00023136"/>
    </source>
</evidence>
<comment type="miscellaneous">
    <text evidence="9">Carbon 2 of the heme B porphyrin ring is defined according to the Fischer nomenclature.</text>
</comment>
<feature type="transmembrane region" description="Helical" evidence="9">
    <location>
        <begin position="137"/>
        <end position="156"/>
    </location>
</feature>
<evidence type="ECO:0000256" key="3">
    <source>
        <dbReference type="ARBA" id="ARBA00022679"/>
    </source>
</evidence>
<dbReference type="Pfam" id="PF01040">
    <property type="entry name" value="UbiA"/>
    <property type="match status" value="1"/>
</dbReference>
<feature type="transmembrane region" description="Helical" evidence="9">
    <location>
        <begin position="291"/>
        <end position="308"/>
    </location>
</feature>
<dbReference type="EC" id="2.5.1.141" evidence="9"/>
<comment type="function">
    <text evidence="9">Converts heme B (protoheme IX) to heme O by substitution of the vinyl group on carbon 2 of heme B porphyrin ring with a hydroxyethyl farnesyl side group.</text>
</comment>
<dbReference type="PANTHER" id="PTHR43448">
    <property type="entry name" value="PROTOHEME IX FARNESYLTRANSFERASE, MITOCHONDRIAL"/>
    <property type="match status" value="1"/>
</dbReference>
<accession>A0A1I3CYK5</accession>
<evidence type="ECO:0000256" key="6">
    <source>
        <dbReference type="ARBA" id="ARBA00023133"/>
    </source>
</evidence>
<feature type="transmembrane region" description="Helical" evidence="9">
    <location>
        <begin position="260"/>
        <end position="279"/>
    </location>
</feature>
<dbReference type="UniPathway" id="UPA00834">
    <property type="reaction ID" value="UER00712"/>
</dbReference>
<dbReference type="EMBL" id="FOQD01000003">
    <property type="protein sequence ID" value="SFH79572.1"/>
    <property type="molecule type" value="Genomic_DNA"/>
</dbReference>
<dbReference type="InterPro" id="IPR044878">
    <property type="entry name" value="UbiA_sf"/>
</dbReference>
<feature type="transmembrane region" description="Helical" evidence="9">
    <location>
        <begin position="188"/>
        <end position="212"/>
    </location>
</feature>
<comment type="pathway">
    <text evidence="9">Porphyrin-containing compound metabolism; heme O biosynthesis; heme O from protoheme: step 1/1.</text>
</comment>